<gene>
    <name evidence="1" type="ORF">D7D52_28790</name>
</gene>
<reference evidence="1 2" key="1">
    <citation type="submission" date="2018-09" db="EMBL/GenBank/DDBJ databases">
        <title>Nocardia yunnanensis sp. nov., an actinomycete isolated from a soil sample.</title>
        <authorList>
            <person name="Zhang J."/>
        </authorList>
    </citation>
    <scope>NUCLEOTIDE SEQUENCE [LARGE SCALE GENOMIC DNA]</scope>
    <source>
        <strain evidence="1 2">CFHS0054</strain>
    </source>
</reference>
<dbReference type="KEGG" id="nyu:D7D52_28790"/>
<dbReference type="Proteomes" id="UP000267164">
    <property type="component" value="Chromosome"/>
</dbReference>
<keyword evidence="2" id="KW-1185">Reference proteome</keyword>
<dbReference type="EMBL" id="CP032568">
    <property type="protein sequence ID" value="AYF77151.1"/>
    <property type="molecule type" value="Genomic_DNA"/>
</dbReference>
<accession>A0A386ZI04</accession>
<evidence type="ECO:0000313" key="1">
    <source>
        <dbReference type="EMBL" id="AYF77151.1"/>
    </source>
</evidence>
<sequence length="93" mass="10278">MSVEAVEEAIALLSEERPVGWVQYPEGGWAPVTEDGRIGETFTAADLTEIAHRDLLELEEAGLICVIDVEPLEITDTERRCHRELTASPSDTQ</sequence>
<dbReference type="OrthoDB" id="4567478at2"/>
<evidence type="ECO:0000313" key="2">
    <source>
        <dbReference type="Proteomes" id="UP000267164"/>
    </source>
</evidence>
<protein>
    <submittedName>
        <fullName evidence="1">Uncharacterized protein</fullName>
    </submittedName>
</protein>
<dbReference type="RefSeq" id="WP_120741336.1">
    <property type="nucleotide sequence ID" value="NZ_CP032568.1"/>
</dbReference>
<name>A0A386ZI04_9NOCA</name>
<dbReference type="AlphaFoldDB" id="A0A386ZI04"/>
<organism evidence="1 2">
    <name type="scientific">Nocardia yunnanensis</name>
    <dbReference type="NCBI Taxonomy" id="2382165"/>
    <lineage>
        <taxon>Bacteria</taxon>
        <taxon>Bacillati</taxon>
        <taxon>Actinomycetota</taxon>
        <taxon>Actinomycetes</taxon>
        <taxon>Mycobacteriales</taxon>
        <taxon>Nocardiaceae</taxon>
        <taxon>Nocardia</taxon>
    </lineage>
</organism>
<proteinExistence type="predicted"/>